<reference evidence="5 6" key="2">
    <citation type="submission" date="2019-07" db="EMBL/GenBank/DDBJ databases">
        <title>Seonamhaeicola sp. W255 draft genome.</title>
        <authorList>
            <person name="Zhang X.-Y."/>
            <person name="Zhang R."/>
            <person name="Zhong Y.-L."/>
            <person name="Du Z.-J."/>
        </authorList>
    </citation>
    <scope>NUCLEOTIDE SEQUENCE [LARGE SCALE GENOMIC DNA]</scope>
    <source>
        <strain evidence="5 6">W255</strain>
    </source>
</reference>
<dbReference type="InterPro" id="IPR026444">
    <property type="entry name" value="Secre_tail"/>
</dbReference>
<evidence type="ECO:0000256" key="1">
    <source>
        <dbReference type="ARBA" id="ARBA00022729"/>
    </source>
</evidence>
<name>A0A562YE34_9FLAO</name>
<dbReference type="NCBIfam" id="NF038128">
    <property type="entry name" value="choice_anch_J"/>
    <property type="match status" value="1"/>
</dbReference>
<accession>A0A562YE34</accession>
<dbReference type="Proteomes" id="UP000295814">
    <property type="component" value="Unassembled WGS sequence"/>
</dbReference>
<feature type="signal peptide" evidence="2">
    <location>
        <begin position="1"/>
        <end position="19"/>
    </location>
</feature>
<dbReference type="OrthoDB" id="1401747at2"/>
<evidence type="ECO:0000259" key="4">
    <source>
        <dbReference type="Pfam" id="PF18962"/>
    </source>
</evidence>
<keyword evidence="6" id="KW-1185">Reference proteome</keyword>
<dbReference type="Pfam" id="PF07675">
    <property type="entry name" value="Cleaved_Adhesin"/>
    <property type="match status" value="1"/>
</dbReference>
<protein>
    <submittedName>
        <fullName evidence="5">T9SS type A sorting domain-containing protein</fullName>
    </submittedName>
</protein>
<evidence type="ECO:0000259" key="3">
    <source>
        <dbReference type="Pfam" id="PF07675"/>
    </source>
</evidence>
<comment type="caution">
    <text evidence="5">The sequence shown here is derived from an EMBL/GenBank/DDBJ whole genome shotgun (WGS) entry which is preliminary data.</text>
</comment>
<proteinExistence type="predicted"/>
<feature type="domain" description="Cleaved adhesin" evidence="3">
    <location>
        <begin position="27"/>
        <end position="190"/>
    </location>
</feature>
<evidence type="ECO:0000313" key="6">
    <source>
        <dbReference type="Proteomes" id="UP000295814"/>
    </source>
</evidence>
<dbReference type="AlphaFoldDB" id="A0A562YE34"/>
<evidence type="ECO:0000313" key="5">
    <source>
        <dbReference type="EMBL" id="TWO32875.1"/>
    </source>
</evidence>
<dbReference type="RefSeq" id="WP_133355591.1">
    <property type="nucleotide sequence ID" value="NZ_SMZJ02000004.1"/>
</dbReference>
<dbReference type="NCBIfam" id="TIGR04183">
    <property type="entry name" value="Por_Secre_tail"/>
    <property type="match status" value="1"/>
</dbReference>
<feature type="chain" id="PRO_5023069338" evidence="2">
    <location>
        <begin position="20"/>
        <end position="278"/>
    </location>
</feature>
<reference evidence="5 6" key="1">
    <citation type="submission" date="2019-03" db="EMBL/GenBank/DDBJ databases">
        <authorList>
            <person name="Zhong Y.L."/>
        </authorList>
    </citation>
    <scope>NUCLEOTIDE SEQUENCE [LARGE SCALE GENOMIC DNA]</scope>
    <source>
        <strain evidence="5 6">W255</strain>
    </source>
</reference>
<dbReference type="EMBL" id="SMZJ02000004">
    <property type="protein sequence ID" value="TWO32875.1"/>
    <property type="molecule type" value="Genomic_DNA"/>
</dbReference>
<evidence type="ECO:0000256" key="2">
    <source>
        <dbReference type="SAM" id="SignalP"/>
    </source>
</evidence>
<sequence>MKKITFILLILCFSLNSKAQCDSNLPVMEHFDTNTINVCWNIVDGDGDGWDWYWRDYGSVYGGYKCLVSRSWNSSQGDLYPDNWVYSYAIDLTSYSTSETIELTWKVRGELATVAHEYYTVYAATGNQITDFESSSVQLSEYADEVGADGVFVTRNLDISALAGNMIYIAFRHQNISGSQFILNIDDVSISNSSLGVDDLQINNFKHFYNISTKELTLKSDSIPIDNIALFNIIGQNVLNKTLSQTEEKIDLSNLNKGIYIGQVKLDNVIKTIKFVKQ</sequence>
<feature type="domain" description="Secretion system C-terminal sorting" evidence="4">
    <location>
        <begin position="215"/>
        <end position="272"/>
    </location>
</feature>
<gene>
    <name evidence="5" type="ORF">E1J38_008425</name>
</gene>
<organism evidence="5 6">
    <name type="scientific">Seonamhaeicola sediminis</name>
    <dbReference type="NCBI Taxonomy" id="2528206"/>
    <lineage>
        <taxon>Bacteria</taxon>
        <taxon>Pseudomonadati</taxon>
        <taxon>Bacteroidota</taxon>
        <taxon>Flavobacteriia</taxon>
        <taxon>Flavobacteriales</taxon>
        <taxon>Flavobacteriaceae</taxon>
    </lineage>
</organism>
<dbReference type="InterPro" id="IPR011628">
    <property type="entry name" value="Cleaved_adhesin"/>
</dbReference>
<dbReference type="Pfam" id="PF18962">
    <property type="entry name" value="Por_Secre_tail"/>
    <property type="match status" value="1"/>
</dbReference>
<dbReference type="Gene3D" id="2.60.120.200">
    <property type="match status" value="1"/>
</dbReference>
<keyword evidence="1 2" id="KW-0732">Signal</keyword>